<keyword evidence="6 8" id="KW-0503">Monooxygenase</keyword>
<dbReference type="PROSITE" id="PS00086">
    <property type="entry name" value="CYTOCHROME_P450"/>
    <property type="match status" value="1"/>
</dbReference>
<comment type="caution">
    <text evidence="10">The sequence shown here is derived from an EMBL/GenBank/DDBJ whole genome shotgun (WGS) entry which is preliminary data.</text>
</comment>
<gene>
    <name evidence="10" type="ORF">EIP91_003463</name>
</gene>
<organism evidence="10 11">
    <name type="scientific">Steccherinum ochraceum</name>
    <dbReference type="NCBI Taxonomy" id="92696"/>
    <lineage>
        <taxon>Eukaryota</taxon>
        <taxon>Fungi</taxon>
        <taxon>Dikarya</taxon>
        <taxon>Basidiomycota</taxon>
        <taxon>Agaricomycotina</taxon>
        <taxon>Agaricomycetes</taxon>
        <taxon>Polyporales</taxon>
        <taxon>Steccherinaceae</taxon>
        <taxon>Steccherinum</taxon>
    </lineage>
</organism>
<evidence type="ECO:0000256" key="7">
    <source>
        <dbReference type="PIRSR" id="PIRSR602401-1"/>
    </source>
</evidence>
<keyword evidence="3 7" id="KW-0479">Metal-binding</keyword>
<dbReference type="InterPro" id="IPR017972">
    <property type="entry name" value="Cyt_P450_CS"/>
</dbReference>
<name>A0A4V2MW48_9APHY</name>
<feature type="binding site" description="axial binding residue" evidence="7">
    <location>
        <position position="462"/>
    </location>
    <ligand>
        <name>heme</name>
        <dbReference type="ChEBI" id="CHEBI:30413"/>
    </ligand>
    <ligandPart>
        <name>Fe</name>
        <dbReference type="ChEBI" id="CHEBI:18248"/>
    </ligandPart>
</feature>
<evidence type="ECO:0000256" key="9">
    <source>
        <dbReference type="SAM" id="Phobius"/>
    </source>
</evidence>
<dbReference type="AlphaFoldDB" id="A0A4V2MW48"/>
<accession>A0A4V2MW48</accession>
<dbReference type="InterPro" id="IPR050196">
    <property type="entry name" value="Cytochrome_P450_Monoox"/>
</dbReference>
<dbReference type="PANTHER" id="PTHR24291:SF50">
    <property type="entry name" value="BIFUNCTIONAL ALBAFLAVENONE MONOOXYGENASE_TERPENE SYNTHASE"/>
    <property type="match status" value="1"/>
</dbReference>
<comment type="cofactor">
    <cofactor evidence="7">
        <name>heme</name>
        <dbReference type="ChEBI" id="CHEBI:30413"/>
    </cofactor>
</comment>
<dbReference type="Pfam" id="PF00067">
    <property type="entry name" value="p450"/>
    <property type="match status" value="1"/>
</dbReference>
<reference evidence="10 11" key="1">
    <citation type="submission" date="2018-11" db="EMBL/GenBank/DDBJ databases">
        <title>Genome assembly of Steccherinum ochraceum LE-BIN_3174, the white-rot fungus of the Steccherinaceae family (The Residual Polyporoid clade, Polyporales, Basidiomycota).</title>
        <authorList>
            <person name="Fedorova T.V."/>
            <person name="Glazunova O.A."/>
            <person name="Landesman E.O."/>
            <person name="Moiseenko K.V."/>
            <person name="Psurtseva N.V."/>
            <person name="Savinova O.S."/>
            <person name="Shakhova N.V."/>
            <person name="Tyazhelova T.V."/>
            <person name="Vasina D.V."/>
        </authorList>
    </citation>
    <scope>NUCLEOTIDE SEQUENCE [LARGE SCALE GENOMIC DNA]</scope>
    <source>
        <strain evidence="10 11">LE-BIN_3174</strain>
    </source>
</reference>
<evidence type="ECO:0000256" key="6">
    <source>
        <dbReference type="ARBA" id="ARBA00023033"/>
    </source>
</evidence>
<keyword evidence="2 7" id="KW-0349">Heme</keyword>
<dbReference type="GO" id="GO:0016705">
    <property type="term" value="F:oxidoreductase activity, acting on paired donors, with incorporation or reduction of molecular oxygen"/>
    <property type="evidence" value="ECO:0007669"/>
    <property type="project" value="InterPro"/>
</dbReference>
<evidence type="ECO:0000256" key="4">
    <source>
        <dbReference type="ARBA" id="ARBA00023002"/>
    </source>
</evidence>
<evidence type="ECO:0000313" key="10">
    <source>
        <dbReference type="EMBL" id="TCD64887.1"/>
    </source>
</evidence>
<keyword evidence="9" id="KW-1133">Transmembrane helix</keyword>
<dbReference type="Gene3D" id="1.10.630.10">
    <property type="entry name" value="Cytochrome P450"/>
    <property type="match status" value="1"/>
</dbReference>
<dbReference type="OrthoDB" id="1470350at2759"/>
<keyword evidence="11" id="KW-1185">Reference proteome</keyword>
<comment type="similarity">
    <text evidence="1 8">Belongs to the cytochrome P450 family.</text>
</comment>
<dbReference type="PRINTS" id="PR00385">
    <property type="entry name" value="P450"/>
</dbReference>
<keyword evidence="5 7" id="KW-0408">Iron</keyword>
<dbReference type="InterPro" id="IPR001128">
    <property type="entry name" value="Cyt_P450"/>
</dbReference>
<evidence type="ECO:0000256" key="2">
    <source>
        <dbReference type="ARBA" id="ARBA00022617"/>
    </source>
</evidence>
<dbReference type="Proteomes" id="UP000292702">
    <property type="component" value="Unassembled WGS sequence"/>
</dbReference>
<proteinExistence type="inferred from homology"/>
<evidence type="ECO:0000256" key="5">
    <source>
        <dbReference type="ARBA" id="ARBA00023004"/>
    </source>
</evidence>
<evidence type="ECO:0000256" key="3">
    <source>
        <dbReference type="ARBA" id="ARBA00022723"/>
    </source>
</evidence>
<keyword evidence="9" id="KW-0812">Transmembrane</keyword>
<feature type="transmembrane region" description="Helical" evidence="9">
    <location>
        <begin position="35"/>
        <end position="57"/>
    </location>
</feature>
<dbReference type="GO" id="GO:0005506">
    <property type="term" value="F:iron ion binding"/>
    <property type="evidence" value="ECO:0007669"/>
    <property type="project" value="InterPro"/>
</dbReference>
<dbReference type="EMBL" id="RWJN01000209">
    <property type="protein sequence ID" value="TCD64887.1"/>
    <property type="molecule type" value="Genomic_DNA"/>
</dbReference>
<sequence length="528" mass="60256">MASLWTWLAAFALLYQLRRFINIFIALRTMKGLPTRYVLFSPVCIAGAIIPISTRWYPRLIEAWHKRDTRYAEFKSEAFCMIPLVYGPPSVHMAAPEVTKTILSDMMAWPKPDIAVTLNELGDNVLTARGDEWRVHRRTVTPAFSTETHIDVWEVTRSLYYQMLETEEWRSGDHHFFKNIADFTTRLALLVIAACGFNMRLEWNEEGSSDGLTSPIDRAVVTVSSTIVQRLNFAWVYKLPFESLRKVDCAWSDLHLWLTREVRTKKAELNNIMKLSGGDKSQYERNVFGQLISASIENKDFSDPDVVGNLFIFFFAGHETTAWTLANTMALLALNPGEQEELYNNIHSVIGDREPAHTDYNDLAPVLWAFYEALRLYPTVHLMLRMPAEDTVVSDPHFVASGKDIVIPKGTITVVDLIGMSRHPRLFPDAEAFKPSRWSSASEASKTAWDYFFGFSTGPRVCVGKRFATFEAVCFLTLILRDWKIDVKLNAGETKEAWKERVMQPDLLATMRMVGDVPLLFTRRSAKA</sequence>
<keyword evidence="4 8" id="KW-0560">Oxidoreductase</keyword>
<dbReference type="SUPFAM" id="SSF48264">
    <property type="entry name" value="Cytochrome P450"/>
    <property type="match status" value="1"/>
</dbReference>
<dbReference type="GO" id="GO:0004497">
    <property type="term" value="F:monooxygenase activity"/>
    <property type="evidence" value="ECO:0007669"/>
    <property type="project" value="UniProtKB-KW"/>
</dbReference>
<dbReference type="PANTHER" id="PTHR24291">
    <property type="entry name" value="CYTOCHROME P450 FAMILY 4"/>
    <property type="match status" value="1"/>
</dbReference>
<dbReference type="PRINTS" id="PR00463">
    <property type="entry name" value="EP450I"/>
</dbReference>
<dbReference type="GO" id="GO:0020037">
    <property type="term" value="F:heme binding"/>
    <property type="evidence" value="ECO:0007669"/>
    <property type="project" value="InterPro"/>
</dbReference>
<protein>
    <recommendedName>
        <fullName evidence="12">Cytochrome P450-dit2</fullName>
    </recommendedName>
</protein>
<dbReference type="STRING" id="92696.A0A4V2MW48"/>
<dbReference type="InterPro" id="IPR002401">
    <property type="entry name" value="Cyt_P450_E_grp-I"/>
</dbReference>
<evidence type="ECO:0000256" key="8">
    <source>
        <dbReference type="RuleBase" id="RU000461"/>
    </source>
</evidence>
<evidence type="ECO:0000256" key="1">
    <source>
        <dbReference type="ARBA" id="ARBA00010617"/>
    </source>
</evidence>
<keyword evidence="9" id="KW-0472">Membrane</keyword>
<evidence type="ECO:0000313" key="11">
    <source>
        <dbReference type="Proteomes" id="UP000292702"/>
    </source>
</evidence>
<dbReference type="InterPro" id="IPR036396">
    <property type="entry name" value="Cyt_P450_sf"/>
</dbReference>
<evidence type="ECO:0008006" key="12">
    <source>
        <dbReference type="Google" id="ProtNLM"/>
    </source>
</evidence>